<dbReference type="CDD" id="cd06223">
    <property type="entry name" value="PRTases_typeI"/>
    <property type="match status" value="1"/>
</dbReference>
<dbReference type="SUPFAM" id="SSF53271">
    <property type="entry name" value="PRTase-like"/>
    <property type="match status" value="1"/>
</dbReference>
<dbReference type="Pfam" id="PF00156">
    <property type="entry name" value="Pribosyltran"/>
    <property type="match status" value="1"/>
</dbReference>
<gene>
    <name evidence="3" type="ORF">UFOPK2032_00554</name>
</gene>
<proteinExistence type="inferred from homology"/>
<feature type="domain" description="Phosphoribosyltransferase" evidence="2">
    <location>
        <begin position="114"/>
        <end position="205"/>
    </location>
</feature>
<comment type="similarity">
    <text evidence="1">Belongs to the ComF/GntX family.</text>
</comment>
<evidence type="ECO:0000313" key="3">
    <source>
        <dbReference type="EMBL" id="CAB4630420.1"/>
    </source>
</evidence>
<dbReference type="InterPro" id="IPR000836">
    <property type="entry name" value="PRTase_dom"/>
</dbReference>
<dbReference type="InterPro" id="IPR051910">
    <property type="entry name" value="ComF/GntX_DNA_util-trans"/>
</dbReference>
<protein>
    <submittedName>
        <fullName evidence="3">Unannotated protein</fullName>
    </submittedName>
</protein>
<dbReference type="InterPro" id="IPR029057">
    <property type="entry name" value="PRTase-like"/>
</dbReference>
<evidence type="ECO:0000256" key="1">
    <source>
        <dbReference type="ARBA" id="ARBA00008007"/>
    </source>
</evidence>
<name>A0A6J6J0P6_9ZZZZ</name>
<sequence>MTAVGLLDMILPSRCAVCEVPGSNLCEKCHFVLLPKPHRFVRGKVFGLAATSYSPELSKLLVAFKDKGQFALVRQLGLLMTPLISELGLLSGNVYLVPAPSRSENFSKRGYLPSSLLARELAKGLAQVKVMDCLRFVKTVKDQVGLSSQQRQENLVGSMSLNQPVSGKPCFVVDDVVTTGATAIEAWRALSEGGALVLGALVVSESNSAP</sequence>
<dbReference type="AlphaFoldDB" id="A0A6J6J0P6"/>
<dbReference type="Gene3D" id="3.40.50.2020">
    <property type="match status" value="1"/>
</dbReference>
<evidence type="ECO:0000259" key="2">
    <source>
        <dbReference type="Pfam" id="PF00156"/>
    </source>
</evidence>
<reference evidence="3" key="1">
    <citation type="submission" date="2020-05" db="EMBL/GenBank/DDBJ databases">
        <authorList>
            <person name="Chiriac C."/>
            <person name="Salcher M."/>
            <person name="Ghai R."/>
            <person name="Kavagutti S V."/>
        </authorList>
    </citation>
    <scope>NUCLEOTIDE SEQUENCE</scope>
</reference>
<accession>A0A6J6J0P6</accession>
<dbReference type="EMBL" id="CAEZVM010000014">
    <property type="protein sequence ID" value="CAB4630420.1"/>
    <property type="molecule type" value="Genomic_DNA"/>
</dbReference>
<organism evidence="3">
    <name type="scientific">freshwater metagenome</name>
    <dbReference type="NCBI Taxonomy" id="449393"/>
    <lineage>
        <taxon>unclassified sequences</taxon>
        <taxon>metagenomes</taxon>
        <taxon>ecological metagenomes</taxon>
    </lineage>
</organism>
<dbReference type="PANTHER" id="PTHR47505:SF1">
    <property type="entry name" value="DNA UTILIZATION PROTEIN YHGH"/>
    <property type="match status" value="1"/>
</dbReference>
<dbReference type="PANTHER" id="PTHR47505">
    <property type="entry name" value="DNA UTILIZATION PROTEIN YHGH"/>
    <property type="match status" value="1"/>
</dbReference>